<keyword evidence="4" id="KW-1185">Reference proteome</keyword>
<feature type="domain" description="CREG-like beta-barrel" evidence="2">
    <location>
        <begin position="51"/>
        <end position="243"/>
    </location>
</feature>
<organism evidence="3 4">
    <name type="scientific">Polychaeton citri CBS 116435</name>
    <dbReference type="NCBI Taxonomy" id="1314669"/>
    <lineage>
        <taxon>Eukaryota</taxon>
        <taxon>Fungi</taxon>
        <taxon>Dikarya</taxon>
        <taxon>Ascomycota</taxon>
        <taxon>Pezizomycotina</taxon>
        <taxon>Dothideomycetes</taxon>
        <taxon>Dothideomycetidae</taxon>
        <taxon>Capnodiales</taxon>
        <taxon>Capnodiaceae</taxon>
        <taxon>Polychaeton</taxon>
    </lineage>
</organism>
<dbReference type="InterPro" id="IPR012349">
    <property type="entry name" value="Split_barrel_FMN-bd"/>
</dbReference>
<dbReference type="PANTHER" id="PTHR37273">
    <property type="entry name" value="CHROMOSOME 8, WHOLE GENOME SHOTGUN SEQUENCE"/>
    <property type="match status" value="1"/>
</dbReference>
<evidence type="ECO:0000313" key="4">
    <source>
        <dbReference type="Proteomes" id="UP000799441"/>
    </source>
</evidence>
<name>A0A9P4PXZ9_9PEZI</name>
<dbReference type="AlphaFoldDB" id="A0A9P4PXZ9"/>
<proteinExistence type="predicted"/>
<protein>
    <recommendedName>
        <fullName evidence="2">CREG-like beta-barrel domain-containing protein</fullName>
    </recommendedName>
</protein>
<reference evidence="3" key="1">
    <citation type="journal article" date="2020" name="Stud. Mycol.">
        <title>101 Dothideomycetes genomes: a test case for predicting lifestyles and emergence of pathogens.</title>
        <authorList>
            <person name="Haridas S."/>
            <person name="Albert R."/>
            <person name="Binder M."/>
            <person name="Bloem J."/>
            <person name="Labutti K."/>
            <person name="Salamov A."/>
            <person name="Andreopoulos B."/>
            <person name="Baker S."/>
            <person name="Barry K."/>
            <person name="Bills G."/>
            <person name="Bluhm B."/>
            <person name="Cannon C."/>
            <person name="Castanera R."/>
            <person name="Culley D."/>
            <person name="Daum C."/>
            <person name="Ezra D."/>
            <person name="Gonzalez J."/>
            <person name="Henrissat B."/>
            <person name="Kuo A."/>
            <person name="Liang C."/>
            <person name="Lipzen A."/>
            <person name="Lutzoni F."/>
            <person name="Magnuson J."/>
            <person name="Mondo S."/>
            <person name="Nolan M."/>
            <person name="Ohm R."/>
            <person name="Pangilinan J."/>
            <person name="Park H.-J."/>
            <person name="Ramirez L."/>
            <person name="Alfaro M."/>
            <person name="Sun H."/>
            <person name="Tritt A."/>
            <person name="Yoshinaga Y."/>
            <person name="Zwiers L.-H."/>
            <person name="Turgeon B."/>
            <person name="Goodwin S."/>
            <person name="Spatafora J."/>
            <person name="Crous P."/>
            <person name="Grigoriev I."/>
        </authorList>
    </citation>
    <scope>NUCLEOTIDE SEQUENCE</scope>
    <source>
        <strain evidence="3">CBS 116435</strain>
    </source>
</reference>
<dbReference type="Gene3D" id="2.30.110.10">
    <property type="entry name" value="Electron Transport, Fmn-binding Protein, Chain A"/>
    <property type="match status" value="1"/>
</dbReference>
<evidence type="ECO:0000259" key="2">
    <source>
        <dbReference type="Pfam" id="PF13883"/>
    </source>
</evidence>
<dbReference type="SUPFAM" id="SSF50475">
    <property type="entry name" value="FMN-binding split barrel"/>
    <property type="match status" value="1"/>
</dbReference>
<dbReference type="EMBL" id="MU003854">
    <property type="protein sequence ID" value="KAF2717018.1"/>
    <property type="molecule type" value="Genomic_DNA"/>
</dbReference>
<dbReference type="PANTHER" id="PTHR37273:SF1">
    <property type="entry name" value="ADL397C-AP"/>
    <property type="match status" value="1"/>
</dbReference>
<gene>
    <name evidence="3" type="ORF">K431DRAFT_288893</name>
</gene>
<accession>A0A9P4PXZ9</accession>
<sequence length="271" mass="30778">MKSASVLLSLGLLADATSAVSILRWRPKRNLFESNQQQLDDEGSNEYRIPTVYESTVQARRILHLTKTGTLTTVFPEDTASRDDDAETFENRPAGIGGTPIGLMEYVTDCPDPEGNYGNPTMLAINIATPYKNYYRGSNISLSLQWWPDQTYSYFANDIPTPHTPAALPRFSLIGRLESVDLQSIEGRKAQACFLKSHPDSVLWQPGNDIHESHYVRLVVDHVYWFGGFGDRARIGWLPIEDWRSITLEEIENIRLPGEKKKADGWWRDYL</sequence>
<dbReference type="Proteomes" id="UP000799441">
    <property type="component" value="Unassembled WGS sequence"/>
</dbReference>
<evidence type="ECO:0000313" key="3">
    <source>
        <dbReference type="EMBL" id="KAF2717018.1"/>
    </source>
</evidence>
<comment type="caution">
    <text evidence="3">The sequence shown here is derived from an EMBL/GenBank/DDBJ whole genome shotgun (WGS) entry which is preliminary data.</text>
</comment>
<dbReference type="OrthoDB" id="2138282at2759"/>
<evidence type="ECO:0000256" key="1">
    <source>
        <dbReference type="SAM" id="SignalP"/>
    </source>
</evidence>
<feature type="signal peptide" evidence="1">
    <location>
        <begin position="1"/>
        <end position="19"/>
    </location>
</feature>
<keyword evidence="1" id="KW-0732">Signal</keyword>
<dbReference type="InterPro" id="IPR055343">
    <property type="entry name" value="CREG_beta-barrel"/>
</dbReference>
<dbReference type="Pfam" id="PF13883">
    <property type="entry name" value="CREG_beta-barrel"/>
    <property type="match status" value="1"/>
</dbReference>
<feature type="chain" id="PRO_5040396140" description="CREG-like beta-barrel domain-containing protein" evidence="1">
    <location>
        <begin position="20"/>
        <end position="271"/>
    </location>
</feature>